<accession>A0A7E4VEN2</accession>
<dbReference type="AlphaFoldDB" id="A0A7E4VEN2"/>
<evidence type="ECO:0000256" key="1">
    <source>
        <dbReference type="SAM" id="MobiDB-lite"/>
    </source>
</evidence>
<organism evidence="2 3">
    <name type="scientific">Panagrellus redivivus</name>
    <name type="common">Microworm</name>
    <dbReference type="NCBI Taxonomy" id="6233"/>
    <lineage>
        <taxon>Eukaryota</taxon>
        <taxon>Metazoa</taxon>
        <taxon>Ecdysozoa</taxon>
        <taxon>Nematoda</taxon>
        <taxon>Chromadorea</taxon>
        <taxon>Rhabditida</taxon>
        <taxon>Tylenchina</taxon>
        <taxon>Panagrolaimomorpha</taxon>
        <taxon>Panagrolaimoidea</taxon>
        <taxon>Panagrolaimidae</taxon>
        <taxon>Panagrellus</taxon>
    </lineage>
</organism>
<evidence type="ECO:0000313" key="2">
    <source>
        <dbReference type="Proteomes" id="UP000492821"/>
    </source>
</evidence>
<name>A0A7E4VEN2_PANRE</name>
<reference evidence="2" key="1">
    <citation type="journal article" date="2013" name="Genetics">
        <title>The draft genome and transcriptome of Panagrellus redivivus are shaped by the harsh demands of a free-living lifestyle.</title>
        <authorList>
            <person name="Srinivasan J."/>
            <person name="Dillman A.R."/>
            <person name="Macchietto M.G."/>
            <person name="Heikkinen L."/>
            <person name="Lakso M."/>
            <person name="Fracchia K.M."/>
            <person name="Antoshechkin I."/>
            <person name="Mortazavi A."/>
            <person name="Wong G."/>
            <person name="Sternberg P.W."/>
        </authorList>
    </citation>
    <scope>NUCLEOTIDE SEQUENCE [LARGE SCALE GENOMIC DNA]</scope>
    <source>
        <strain evidence="2">MT8872</strain>
    </source>
</reference>
<reference evidence="3" key="2">
    <citation type="submission" date="2020-10" db="UniProtKB">
        <authorList>
            <consortium name="WormBaseParasite"/>
        </authorList>
    </citation>
    <scope>IDENTIFICATION</scope>
</reference>
<dbReference type="WBParaSite" id="Pan_g20192.t1">
    <property type="protein sequence ID" value="Pan_g20192.t1"/>
    <property type="gene ID" value="Pan_g20192"/>
</dbReference>
<feature type="region of interest" description="Disordered" evidence="1">
    <location>
        <begin position="1"/>
        <end position="31"/>
    </location>
</feature>
<proteinExistence type="predicted"/>
<dbReference type="Proteomes" id="UP000492821">
    <property type="component" value="Unassembled WGS sequence"/>
</dbReference>
<sequence length="193" mass="21117">MNKCNGASEPVGAHQDRFSSRRSKKPKAVYPQTVTSTKHFITLKNNGLHHPGGQLSLTTLLAKIENQRLGKSTSIASQNEVNKNPATSKNLTFEDSPTQLINMVAARSAQTSSAFNKMLVAMVLVTILAAANAHPFVYGSDIQAPASFNIMPKRSLASGRWGLRPGKRSYDADLDDEDSHFAARFPYRFVLVD</sequence>
<evidence type="ECO:0000313" key="3">
    <source>
        <dbReference type="WBParaSite" id="Pan_g20192.t1"/>
    </source>
</evidence>
<keyword evidence="2" id="KW-1185">Reference proteome</keyword>
<protein>
    <submittedName>
        <fullName evidence="3">Uncharacterized protein</fullName>
    </submittedName>
</protein>